<feature type="chain" id="PRO_5022110154" description="Secreted protein" evidence="1">
    <location>
        <begin position="20"/>
        <end position="150"/>
    </location>
</feature>
<evidence type="ECO:0000313" key="2">
    <source>
        <dbReference type="EMBL" id="QDS69230.1"/>
    </source>
</evidence>
<reference evidence="2 3" key="1">
    <citation type="submission" date="2019-07" db="EMBL/GenBank/DDBJ databases">
        <title>Finished genome of Venturia effusa.</title>
        <authorList>
            <person name="Young C.A."/>
            <person name="Cox M.P."/>
            <person name="Ganley A.R.D."/>
            <person name="David W.J."/>
        </authorList>
    </citation>
    <scope>NUCLEOTIDE SEQUENCE [LARGE SCALE GENOMIC DNA]</scope>
    <source>
        <strain evidence="3">albino</strain>
    </source>
</reference>
<sequence length="150" mass="16703">MHIASYLFAALLIPAPATAPAHLCTQYRTIYMVPCDDTKKHCSAGNDTLAANYDKAFQENKATFEQWATWFGTGGVCGGVCTVVYKSSRPEYTGLTYAMNCFVARLRRKVTEPWPNMTGGIERASEDRQCNVYCDTVRKGQSCNFVYGHC</sequence>
<evidence type="ECO:0000256" key="1">
    <source>
        <dbReference type="SAM" id="SignalP"/>
    </source>
</evidence>
<dbReference type="EMBL" id="CP042187">
    <property type="protein sequence ID" value="QDS69230.1"/>
    <property type="molecule type" value="Genomic_DNA"/>
</dbReference>
<accession>A0A517L0R1</accession>
<name>A0A517L0R1_9PEZI</name>
<keyword evidence="3" id="KW-1185">Reference proteome</keyword>
<gene>
    <name evidence="2" type="ORF">FKW77_001170</name>
</gene>
<evidence type="ECO:0008006" key="4">
    <source>
        <dbReference type="Google" id="ProtNLM"/>
    </source>
</evidence>
<dbReference type="AlphaFoldDB" id="A0A517L0R1"/>
<protein>
    <recommendedName>
        <fullName evidence="4">Secreted protein</fullName>
    </recommendedName>
</protein>
<evidence type="ECO:0000313" key="3">
    <source>
        <dbReference type="Proteomes" id="UP000316270"/>
    </source>
</evidence>
<organism evidence="2 3">
    <name type="scientific">Venturia effusa</name>
    <dbReference type="NCBI Taxonomy" id="50376"/>
    <lineage>
        <taxon>Eukaryota</taxon>
        <taxon>Fungi</taxon>
        <taxon>Dikarya</taxon>
        <taxon>Ascomycota</taxon>
        <taxon>Pezizomycotina</taxon>
        <taxon>Dothideomycetes</taxon>
        <taxon>Pleosporomycetidae</taxon>
        <taxon>Venturiales</taxon>
        <taxon>Venturiaceae</taxon>
        <taxon>Venturia</taxon>
    </lineage>
</organism>
<proteinExistence type="predicted"/>
<keyword evidence="1" id="KW-0732">Signal</keyword>
<dbReference type="Proteomes" id="UP000316270">
    <property type="component" value="Chromosome 3"/>
</dbReference>
<feature type="signal peptide" evidence="1">
    <location>
        <begin position="1"/>
        <end position="19"/>
    </location>
</feature>